<dbReference type="Proteomes" id="UP000428330">
    <property type="component" value="Chromosome"/>
</dbReference>
<evidence type="ECO:0008006" key="5">
    <source>
        <dbReference type="Google" id="ProtNLM"/>
    </source>
</evidence>
<protein>
    <recommendedName>
        <fullName evidence="5">O-antigen ligase domain-containing protein</fullName>
    </recommendedName>
</protein>
<name>A0A6I6IV06_9RHOB</name>
<reference evidence="4" key="1">
    <citation type="submission" date="2018-12" db="EMBL/GenBank/DDBJ databases">
        <title>Complete genome sequence of Roseovarius sp. MME-070.</title>
        <authorList>
            <person name="Nam Y.-D."/>
            <person name="Kang J."/>
            <person name="Chung W.-H."/>
            <person name="Park Y.S."/>
        </authorList>
    </citation>
    <scope>NUCLEOTIDE SEQUENCE [LARGE SCALE GENOMIC DNA]</scope>
    <source>
        <strain evidence="4">MME-070</strain>
    </source>
</reference>
<feature type="transmembrane region" description="Helical" evidence="2">
    <location>
        <begin position="416"/>
        <end position="449"/>
    </location>
</feature>
<feature type="transmembrane region" description="Helical" evidence="2">
    <location>
        <begin position="213"/>
        <end position="236"/>
    </location>
</feature>
<dbReference type="AlphaFoldDB" id="A0A6I6IV06"/>
<feature type="transmembrane region" description="Helical" evidence="2">
    <location>
        <begin position="248"/>
        <end position="279"/>
    </location>
</feature>
<feature type="compositionally biased region" description="Basic and acidic residues" evidence="1">
    <location>
        <begin position="479"/>
        <end position="488"/>
    </location>
</feature>
<keyword evidence="4" id="KW-1185">Reference proteome</keyword>
<evidence type="ECO:0000313" key="3">
    <source>
        <dbReference type="EMBL" id="QGX99511.1"/>
    </source>
</evidence>
<feature type="transmembrane region" description="Helical" evidence="2">
    <location>
        <begin position="384"/>
        <end position="404"/>
    </location>
</feature>
<feature type="transmembrane region" description="Helical" evidence="2">
    <location>
        <begin position="29"/>
        <end position="45"/>
    </location>
</feature>
<keyword evidence="2" id="KW-1133">Transmembrane helix</keyword>
<feature type="transmembrane region" description="Helical" evidence="2">
    <location>
        <begin position="134"/>
        <end position="155"/>
    </location>
</feature>
<feature type="region of interest" description="Disordered" evidence="1">
    <location>
        <begin position="463"/>
        <end position="488"/>
    </location>
</feature>
<feature type="transmembrane region" description="Helical" evidence="2">
    <location>
        <begin position="6"/>
        <end position="22"/>
    </location>
</feature>
<proteinExistence type="predicted"/>
<keyword evidence="2" id="KW-0812">Transmembrane</keyword>
<feature type="transmembrane region" description="Helical" evidence="2">
    <location>
        <begin position="57"/>
        <end position="73"/>
    </location>
</feature>
<organism evidence="3 4">
    <name type="scientific">Roseovarius faecimaris</name>
    <dbReference type="NCBI Taxonomy" id="2494550"/>
    <lineage>
        <taxon>Bacteria</taxon>
        <taxon>Pseudomonadati</taxon>
        <taxon>Pseudomonadota</taxon>
        <taxon>Alphaproteobacteria</taxon>
        <taxon>Rhodobacterales</taxon>
        <taxon>Roseobacteraceae</taxon>
        <taxon>Roseovarius</taxon>
    </lineage>
</organism>
<evidence type="ECO:0000256" key="2">
    <source>
        <dbReference type="SAM" id="Phobius"/>
    </source>
</evidence>
<dbReference type="EMBL" id="CP034348">
    <property type="protein sequence ID" value="QGX99511.1"/>
    <property type="molecule type" value="Genomic_DNA"/>
</dbReference>
<dbReference type="OrthoDB" id="7595044at2"/>
<evidence type="ECO:0000256" key="1">
    <source>
        <dbReference type="SAM" id="MobiDB-lite"/>
    </source>
</evidence>
<gene>
    <name evidence="3" type="ORF">EI983_15035</name>
</gene>
<evidence type="ECO:0000313" key="4">
    <source>
        <dbReference type="Proteomes" id="UP000428330"/>
    </source>
</evidence>
<dbReference type="RefSeq" id="WP_157708193.1">
    <property type="nucleotide sequence ID" value="NZ_CP034348.1"/>
</dbReference>
<sequence>MPNALAYLALMIWPLVCVLLFRRLSPQRAVIWSLLAGYLLLPPLAEFDLPLVPDMDKFSIPNICAFALALFLLRERIALWPRMWTARVLMLGFVLGAIPTVLTNSDPLLFQVMVGSDPIIFETDRLPGLRTIDIASVLSNQLIVLLPLLLGRHFFATEEGMRELLRALLIAGLAYSVLALIEIRFSPQINIMVYGFFQHSFEQMIRSGGFRPIVFLPHGLWIALFFVYTVVAAAALQRSAETQMKAKLFMATVYLAAVLLLCKSLASILYASAILPVIFLASVRLQLLLALVFGALAVSYPVLRNLGLIPLDWILAQAEAINPERAHSLNYRFGNEEQLLERAKEKLLFGWGGWGRNLVRDIETSEILTIPDGRWILTFGTYGWLGYLSEMGLLALPLILLGWYGRKSGSQVVSPLAAAVALCLAITLVDMLLNDTLVPFVWLMAGAVLGYAERIRFGRTDSTARSPGAVTPPILGQPRDPRGRRTVL</sequence>
<dbReference type="KEGG" id="rom:EI983_15035"/>
<feature type="transmembrane region" description="Helical" evidence="2">
    <location>
        <begin position="167"/>
        <end position="185"/>
    </location>
</feature>
<accession>A0A6I6IV06</accession>
<keyword evidence="2" id="KW-0472">Membrane</keyword>